<keyword evidence="1" id="KW-0732">Signal</keyword>
<proteinExistence type="predicted"/>
<dbReference type="Proteomes" id="UP000054928">
    <property type="component" value="Unassembled WGS sequence"/>
</dbReference>
<sequence>MLLLSILQLLIGVISRRHGLQDSQTEEDSTNFTQTTLVLFACNALVIVFMDEEKEIQSEDYLFCGPICIGIFVQGIGSKLPQGYVATPLKGYIRGPNHISWLTG</sequence>
<name>A0A0P1A6R5_PLAHL</name>
<organism evidence="2 3">
    <name type="scientific">Plasmopara halstedii</name>
    <name type="common">Downy mildew of sunflower</name>
    <dbReference type="NCBI Taxonomy" id="4781"/>
    <lineage>
        <taxon>Eukaryota</taxon>
        <taxon>Sar</taxon>
        <taxon>Stramenopiles</taxon>
        <taxon>Oomycota</taxon>
        <taxon>Peronosporomycetes</taxon>
        <taxon>Peronosporales</taxon>
        <taxon>Peronosporaceae</taxon>
        <taxon>Plasmopara</taxon>
    </lineage>
</organism>
<reference evidence="3" key="1">
    <citation type="submission" date="2014-09" db="EMBL/GenBank/DDBJ databases">
        <authorList>
            <person name="Sharma Rahul"/>
            <person name="Thines Marco"/>
        </authorList>
    </citation>
    <scope>NUCLEOTIDE SEQUENCE [LARGE SCALE GENOMIC DNA]</scope>
</reference>
<protein>
    <submittedName>
        <fullName evidence="2">Uncharacterized protein</fullName>
    </submittedName>
</protein>
<keyword evidence="3" id="KW-1185">Reference proteome</keyword>
<evidence type="ECO:0000313" key="3">
    <source>
        <dbReference type="Proteomes" id="UP000054928"/>
    </source>
</evidence>
<dbReference type="EMBL" id="CCYD01000109">
    <property type="protein sequence ID" value="CEG35858.1"/>
    <property type="molecule type" value="Genomic_DNA"/>
</dbReference>
<dbReference type="GeneID" id="36395242"/>
<accession>A0A0P1A6R5</accession>
<feature type="signal peptide" evidence="1">
    <location>
        <begin position="1"/>
        <end position="15"/>
    </location>
</feature>
<evidence type="ECO:0000256" key="1">
    <source>
        <dbReference type="SAM" id="SignalP"/>
    </source>
</evidence>
<feature type="chain" id="PRO_5012791361" evidence="1">
    <location>
        <begin position="16"/>
        <end position="104"/>
    </location>
</feature>
<dbReference type="AlphaFoldDB" id="A0A0P1A6R5"/>
<dbReference type="RefSeq" id="XP_024572227.1">
    <property type="nucleotide sequence ID" value="XM_024728847.1"/>
</dbReference>
<evidence type="ECO:0000313" key="2">
    <source>
        <dbReference type="EMBL" id="CEG35858.1"/>
    </source>
</evidence>